<dbReference type="SUPFAM" id="SSF81606">
    <property type="entry name" value="PP2C-like"/>
    <property type="match status" value="1"/>
</dbReference>
<keyword evidence="3 4" id="KW-0904">Protein phosphatase</keyword>
<keyword evidence="1" id="KW-0479">Metal-binding</keyword>
<dbReference type="SMART" id="SM00332">
    <property type="entry name" value="PP2Cc"/>
    <property type="match status" value="1"/>
</dbReference>
<evidence type="ECO:0000313" key="7">
    <source>
        <dbReference type="RefSeq" id="XP_018330840.1"/>
    </source>
</evidence>
<feature type="domain" description="PPM-type phosphatase" evidence="5">
    <location>
        <begin position="82"/>
        <end position="484"/>
    </location>
</feature>
<accession>A0A1W4XES3</accession>
<evidence type="ECO:0000256" key="2">
    <source>
        <dbReference type="ARBA" id="ARBA00022801"/>
    </source>
</evidence>
<evidence type="ECO:0000259" key="5">
    <source>
        <dbReference type="PROSITE" id="PS51746"/>
    </source>
</evidence>
<dbReference type="PROSITE" id="PS51746">
    <property type="entry name" value="PPM_2"/>
    <property type="match status" value="1"/>
</dbReference>
<dbReference type="InParanoid" id="A0A1W4XES3"/>
<dbReference type="InterPro" id="IPR015655">
    <property type="entry name" value="PP2C"/>
</dbReference>
<dbReference type="GO" id="GO:0005739">
    <property type="term" value="C:mitochondrion"/>
    <property type="evidence" value="ECO:0007669"/>
    <property type="project" value="TreeGrafter"/>
</dbReference>
<dbReference type="RefSeq" id="XP_018330840.1">
    <property type="nucleotide sequence ID" value="XM_018475338.2"/>
</dbReference>
<dbReference type="PANTHER" id="PTHR13832:SF792">
    <property type="entry name" value="GM14286P"/>
    <property type="match status" value="1"/>
</dbReference>
<protein>
    <submittedName>
        <fullName evidence="7">Pyruvate dehydrogenase [acetyl-transferring]-phosphatase 1, mitochondrial isoform X1</fullName>
    </submittedName>
</protein>
<name>A0A1W4XES3_AGRPL</name>
<dbReference type="GO" id="GO:0004741">
    <property type="term" value="F:[pyruvate dehydrogenase (acetyl-transferring)]-phosphatase activity"/>
    <property type="evidence" value="ECO:0007669"/>
    <property type="project" value="TreeGrafter"/>
</dbReference>
<evidence type="ECO:0000256" key="4">
    <source>
        <dbReference type="RuleBase" id="RU003465"/>
    </source>
</evidence>
<dbReference type="GO" id="GO:0046872">
    <property type="term" value="F:metal ion binding"/>
    <property type="evidence" value="ECO:0007669"/>
    <property type="project" value="UniProtKB-KW"/>
</dbReference>
<dbReference type="GeneID" id="108740839"/>
<gene>
    <name evidence="7" type="primary">LOC108740839</name>
</gene>
<organism evidence="6 7">
    <name type="scientific">Agrilus planipennis</name>
    <name type="common">Emerald ash borer</name>
    <name type="synonym">Agrilus marcopoli</name>
    <dbReference type="NCBI Taxonomy" id="224129"/>
    <lineage>
        <taxon>Eukaryota</taxon>
        <taxon>Metazoa</taxon>
        <taxon>Ecdysozoa</taxon>
        <taxon>Arthropoda</taxon>
        <taxon>Hexapoda</taxon>
        <taxon>Insecta</taxon>
        <taxon>Pterygota</taxon>
        <taxon>Neoptera</taxon>
        <taxon>Endopterygota</taxon>
        <taxon>Coleoptera</taxon>
        <taxon>Polyphaga</taxon>
        <taxon>Elateriformia</taxon>
        <taxon>Buprestoidea</taxon>
        <taxon>Buprestidae</taxon>
        <taxon>Agrilinae</taxon>
        <taxon>Agrilus</taxon>
    </lineage>
</organism>
<keyword evidence="2 4" id="KW-0378">Hydrolase</keyword>
<dbReference type="PANTHER" id="PTHR13832">
    <property type="entry name" value="PROTEIN PHOSPHATASE 2C"/>
    <property type="match status" value="1"/>
</dbReference>
<dbReference type="STRING" id="224129.A0A1W4XES3"/>
<dbReference type="CDD" id="cd00143">
    <property type="entry name" value="PP2Cc"/>
    <property type="match status" value="1"/>
</dbReference>
<evidence type="ECO:0000256" key="1">
    <source>
        <dbReference type="ARBA" id="ARBA00022723"/>
    </source>
</evidence>
<reference evidence="7" key="1">
    <citation type="submission" date="2025-08" db="UniProtKB">
        <authorList>
            <consortium name="RefSeq"/>
        </authorList>
    </citation>
    <scope>IDENTIFICATION</scope>
    <source>
        <tissue evidence="7">Entire body</tissue>
    </source>
</reference>
<dbReference type="Gene3D" id="3.60.40.10">
    <property type="entry name" value="PPM-type phosphatase domain"/>
    <property type="match status" value="1"/>
</dbReference>
<dbReference type="FunCoup" id="A0A1W4XES3">
    <property type="interactions" value="2352"/>
</dbReference>
<dbReference type="OrthoDB" id="420076at2759"/>
<comment type="similarity">
    <text evidence="4">Belongs to the PP2C family.</text>
</comment>
<dbReference type="KEGG" id="apln:108740839"/>
<keyword evidence="7" id="KW-0670">Pyruvate</keyword>
<dbReference type="InterPro" id="IPR000222">
    <property type="entry name" value="PP2C_BS"/>
</dbReference>
<dbReference type="InterPro" id="IPR001932">
    <property type="entry name" value="PPM-type_phosphatase-like_dom"/>
</dbReference>
<keyword evidence="6" id="KW-1185">Reference proteome</keyword>
<dbReference type="InterPro" id="IPR036457">
    <property type="entry name" value="PPM-type-like_dom_sf"/>
</dbReference>
<dbReference type="Proteomes" id="UP000192223">
    <property type="component" value="Unplaced"/>
</dbReference>
<dbReference type="AlphaFoldDB" id="A0A1W4XES3"/>
<sequence length="494" mass="55208">MALGPQRFLHKKSIVSFGKFVPKCVISSCERHGFITGCCYASRFIRSTGEPKSAFARLSPQEVDSVLHANEFSYEFPEHKSVKSYDSNQLASNNPIEDTRSEASCIPTPGILMGIFDGHGGGACAQVVAKRIFKYISACLMSPDQLKEYLQLAETNEPMKLLKTYNDKVQFVEDVRDIYRNSFKLFVNDLIKDTNRSWTNVHEALEKAVLRLDDDISREALTTPSGGVNMKTLSVAMSGCVAIIAHINGPHLNIAHVGDACAVLGTQKENHWTATKLTVEHNIENAEEVERILGEHPTTESDTVLRMDRLLGQLAPLRSIGDFRYKWSKDIMQNVVVKVLGDQYLPPNYHTPPYLTAKPEVNYHKLTPNDKFLVIASDGLWDVISPAEVVNLVGKHMSGKVTLSPLFLPRRNMKLGEIEEVLQQRKESMKLKPKDKNAATHLIRNALGGTEFGIDHGKLSQMLSLPVEVSRVFRDDITVTVIYFDSDYLGHCPP</sequence>
<evidence type="ECO:0000313" key="6">
    <source>
        <dbReference type="Proteomes" id="UP000192223"/>
    </source>
</evidence>
<dbReference type="PROSITE" id="PS01032">
    <property type="entry name" value="PPM_1"/>
    <property type="match status" value="1"/>
</dbReference>
<evidence type="ECO:0000256" key="3">
    <source>
        <dbReference type="ARBA" id="ARBA00022912"/>
    </source>
</evidence>
<proteinExistence type="inferred from homology"/>
<dbReference type="Pfam" id="PF00481">
    <property type="entry name" value="PP2C"/>
    <property type="match status" value="1"/>
</dbReference>